<sequence>MKWVLFTGTWKLANKKVESDVRQAVREVLERGDGVLTGGTTGVDYYAMDETIKLNPSATHLRIIIPASLESYIDDCDRNWCLAPITKSDVKSLSDLLYKIKEVNPTSILEMPHTIITQEHYNLRNEQEVMYANEVMAFQVNDSTGTQHTIDKATEAGIPVALHKKYSIQ</sequence>
<dbReference type="AlphaFoldDB" id="A0A0G0HA42"/>
<protein>
    <submittedName>
        <fullName evidence="1">Uncharacterized protein</fullName>
    </submittedName>
</protein>
<gene>
    <name evidence="1" type="ORF">US50_C0015G0002</name>
</gene>
<accession>A0A0G0HA42</accession>
<reference evidence="1 2" key="1">
    <citation type="journal article" date="2015" name="Nature">
        <title>rRNA introns, odd ribosomes, and small enigmatic genomes across a large radiation of phyla.</title>
        <authorList>
            <person name="Brown C.T."/>
            <person name="Hug L.A."/>
            <person name="Thomas B.C."/>
            <person name="Sharon I."/>
            <person name="Castelle C.J."/>
            <person name="Singh A."/>
            <person name="Wilkins M.J."/>
            <person name="Williams K.H."/>
            <person name="Banfield J.F."/>
        </authorList>
    </citation>
    <scope>NUCLEOTIDE SEQUENCE [LARGE SCALE GENOMIC DNA]</scope>
</reference>
<organism evidence="1 2">
    <name type="scientific">Candidatus Nomurabacteria bacterium GW2011_GWB1_37_5</name>
    <dbReference type="NCBI Taxonomy" id="1618742"/>
    <lineage>
        <taxon>Bacteria</taxon>
        <taxon>Candidatus Nomuraibacteriota</taxon>
    </lineage>
</organism>
<name>A0A0G0HA42_9BACT</name>
<dbReference type="Gene3D" id="3.40.50.450">
    <property type="match status" value="1"/>
</dbReference>
<dbReference type="EMBL" id="LBTF01000015">
    <property type="protein sequence ID" value="KKQ35410.1"/>
    <property type="molecule type" value="Genomic_DNA"/>
</dbReference>
<evidence type="ECO:0000313" key="1">
    <source>
        <dbReference type="EMBL" id="KKQ35410.1"/>
    </source>
</evidence>
<dbReference type="Proteomes" id="UP000033876">
    <property type="component" value="Unassembled WGS sequence"/>
</dbReference>
<comment type="caution">
    <text evidence="1">The sequence shown here is derived from an EMBL/GenBank/DDBJ whole genome shotgun (WGS) entry which is preliminary data.</text>
</comment>
<proteinExistence type="predicted"/>
<evidence type="ECO:0000313" key="2">
    <source>
        <dbReference type="Proteomes" id="UP000033876"/>
    </source>
</evidence>